<proteinExistence type="predicted"/>
<sequence>MKVFTSLILFVVILMFLSYQESIRSNLNEHSIVIEEVEKRDSLPINSYKDVVQKEIECCI</sequence>
<protein>
    <submittedName>
        <fullName evidence="1">Uncharacterized protein</fullName>
    </submittedName>
</protein>
<keyword evidence="2" id="KW-1185">Reference proteome</keyword>
<comment type="caution">
    <text evidence="1">The sequence shown here is derived from an EMBL/GenBank/DDBJ whole genome shotgun (WGS) entry which is preliminary data.</text>
</comment>
<name>A0A4R7F803_9FLAO</name>
<gene>
    <name evidence="1" type="ORF">C8P70_10351</name>
</gene>
<dbReference type="EMBL" id="SOAG01000003">
    <property type="protein sequence ID" value="TDS65031.1"/>
    <property type="molecule type" value="Genomic_DNA"/>
</dbReference>
<dbReference type="Proteomes" id="UP000295215">
    <property type="component" value="Unassembled WGS sequence"/>
</dbReference>
<evidence type="ECO:0000313" key="1">
    <source>
        <dbReference type="EMBL" id="TDS65031.1"/>
    </source>
</evidence>
<evidence type="ECO:0000313" key="2">
    <source>
        <dbReference type="Proteomes" id="UP000295215"/>
    </source>
</evidence>
<accession>A0A4R7F803</accession>
<organism evidence="1 2">
    <name type="scientific">Myroides indicus</name>
    <dbReference type="NCBI Taxonomy" id="1323422"/>
    <lineage>
        <taxon>Bacteria</taxon>
        <taxon>Pseudomonadati</taxon>
        <taxon>Bacteroidota</taxon>
        <taxon>Flavobacteriia</taxon>
        <taxon>Flavobacteriales</taxon>
        <taxon>Flavobacteriaceae</taxon>
        <taxon>Myroides</taxon>
    </lineage>
</organism>
<dbReference type="AlphaFoldDB" id="A0A4R7F803"/>
<reference evidence="1 2" key="1">
    <citation type="submission" date="2019-03" db="EMBL/GenBank/DDBJ databases">
        <title>Genomic Encyclopedia of Archaeal and Bacterial Type Strains, Phase II (KMG-II): from individual species to whole genera.</title>
        <authorList>
            <person name="Goeker M."/>
        </authorList>
    </citation>
    <scope>NUCLEOTIDE SEQUENCE [LARGE SCALE GENOMIC DNA]</scope>
    <source>
        <strain evidence="1 2">DSM 28213</strain>
    </source>
</reference>